<dbReference type="WBParaSite" id="Hba_00609">
    <property type="protein sequence ID" value="Hba_00609"/>
    <property type="gene ID" value="Hba_00609"/>
</dbReference>
<keyword evidence="2" id="KW-1185">Reference proteome</keyword>
<feature type="signal peptide" evidence="1">
    <location>
        <begin position="1"/>
        <end position="17"/>
    </location>
</feature>
<protein>
    <submittedName>
        <fullName evidence="3">Secreted protein</fullName>
    </submittedName>
</protein>
<dbReference type="AlphaFoldDB" id="A0A1I7W7K6"/>
<evidence type="ECO:0000313" key="3">
    <source>
        <dbReference type="WBParaSite" id="Hba_00609"/>
    </source>
</evidence>
<organism evidence="2 3">
    <name type="scientific">Heterorhabditis bacteriophora</name>
    <name type="common">Entomopathogenic nematode worm</name>
    <dbReference type="NCBI Taxonomy" id="37862"/>
    <lineage>
        <taxon>Eukaryota</taxon>
        <taxon>Metazoa</taxon>
        <taxon>Ecdysozoa</taxon>
        <taxon>Nematoda</taxon>
        <taxon>Chromadorea</taxon>
        <taxon>Rhabditida</taxon>
        <taxon>Rhabditina</taxon>
        <taxon>Rhabditomorpha</taxon>
        <taxon>Strongyloidea</taxon>
        <taxon>Heterorhabditidae</taxon>
        <taxon>Heterorhabditis</taxon>
    </lineage>
</organism>
<sequence length="222" mass="24815">MSAFFICLCPEFLGCLARFFAVPKTTEEIDREVLSSKSRGTTATVHGQQNLSHTMDETQPTSILFNCDMQGVEVILVEDSMQPDTSQALILSFNMKMTAEPGSTLQTMSGGIEKLAVFSSYFSLERRNEITYEVGVYESIMVLKSMDIGIDMKIDNETNATDIVLKMSPMEVRMSPSIIRLLSSVNSEFAKSSAVVRYNFSIYFNTVRLRLNMTNGCETIIL</sequence>
<evidence type="ECO:0000313" key="2">
    <source>
        <dbReference type="Proteomes" id="UP000095283"/>
    </source>
</evidence>
<feature type="chain" id="PRO_5009310578" evidence="1">
    <location>
        <begin position="18"/>
        <end position="222"/>
    </location>
</feature>
<name>A0A1I7W7K6_HETBA</name>
<evidence type="ECO:0000256" key="1">
    <source>
        <dbReference type="SAM" id="SignalP"/>
    </source>
</evidence>
<accession>A0A1I7W7K6</accession>
<dbReference type="Proteomes" id="UP000095283">
    <property type="component" value="Unplaced"/>
</dbReference>
<reference evidence="3" key="1">
    <citation type="submission" date="2016-11" db="UniProtKB">
        <authorList>
            <consortium name="WormBaseParasite"/>
        </authorList>
    </citation>
    <scope>IDENTIFICATION</scope>
</reference>
<keyword evidence="1" id="KW-0732">Signal</keyword>
<proteinExistence type="predicted"/>